<dbReference type="EMBL" id="KI546035">
    <property type="protein sequence ID" value="EST47824.1"/>
    <property type="molecule type" value="Genomic_DNA"/>
</dbReference>
<name>V6M3G2_9EUKA</name>
<proteinExistence type="predicted"/>
<protein>
    <submittedName>
        <fullName evidence="1">Uncharacterized protein</fullName>
    </submittedName>
</protein>
<evidence type="ECO:0000313" key="2">
    <source>
        <dbReference type="EMBL" id="KAH0572103.1"/>
    </source>
</evidence>
<organism evidence="1">
    <name type="scientific">Spironucleus salmonicida</name>
    <dbReference type="NCBI Taxonomy" id="348837"/>
    <lineage>
        <taxon>Eukaryota</taxon>
        <taxon>Metamonada</taxon>
        <taxon>Diplomonadida</taxon>
        <taxon>Hexamitidae</taxon>
        <taxon>Hexamitinae</taxon>
        <taxon>Spironucleus</taxon>
    </lineage>
</organism>
<evidence type="ECO:0000313" key="3">
    <source>
        <dbReference type="Proteomes" id="UP000018208"/>
    </source>
</evidence>
<dbReference type="EMBL" id="AUWU02000006">
    <property type="protein sequence ID" value="KAH0572103.1"/>
    <property type="molecule type" value="Genomic_DNA"/>
</dbReference>
<sequence length="163" mass="19038">MIERLPTLNNRLATHPKTKVNALKSSRTQQSQKLFEKVTLASLSLNDNIFIDNLDSELCAIEQELPDLSLSTDCDDGQFFHQICMQAKLKMQIKLTIQDLKQTICKDKKFQDLIALQRQQICQILIIQKAFFDAHGYSAIFHKNEYLSKIDYQQYFKKFITQF</sequence>
<keyword evidence="3" id="KW-1185">Reference proteome</keyword>
<gene>
    <name evidence="1" type="ORF">SS50377_12225</name>
    <name evidence="2" type="ORF">SS50377_26310</name>
</gene>
<accession>V6M3G2</accession>
<dbReference type="AlphaFoldDB" id="V6M3G2"/>
<dbReference type="VEuPathDB" id="GiardiaDB:SS50377_26310"/>
<dbReference type="Proteomes" id="UP000018208">
    <property type="component" value="Unassembled WGS sequence"/>
</dbReference>
<evidence type="ECO:0000313" key="1">
    <source>
        <dbReference type="EMBL" id="EST47824.1"/>
    </source>
</evidence>
<reference evidence="1 2" key="1">
    <citation type="journal article" date="2014" name="PLoS Genet.">
        <title>The Genome of Spironucleus salmonicida Highlights a Fish Pathogen Adapted to Fluctuating Environments.</title>
        <authorList>
            <person name="Xu F."/>
            <person name="Jerlstrom-Hultqvist J."/>
            <person name="Einarsson E."/>
            <person name="Astvaldsson A."/>
            <person name="Svard S.G."/>
            <person name="Andersson J.O."/>
        </authorList>
    </citation>
    <scope>NUCLEOTIDE SEQUENCE</scope>
    <source>
        <strain evidence="2">ATCC 50377</strain>
    </source>
</reference>
<reference evidence="2" key="2">
    <citation type="submission" date="2020-12" db="EMBL/GenBank/DDBJ databases">
        <title>New Spironucleus salmonicida genome in near-complete chromosomes.</title>
        <authorList>
            <person name="Xu F."/>
            <person name="Kurt Z."/>
            <person name="Jimenez-Gonzalez A."/>
            <person name="Astvaldsson A."/>
            <person name="Andersson J.O."/>
            <person name="Svard S.G."/>
        </authorList>
    </citation>
    <scope>NUCLEOTIDE SEQUENCE</scope>
    <source>
        <strain evidence="2">ATCC 50377</strain>
    </source>
</reference>